<dbReference type="GO" id="GO:0005524">
    <property type="term" value="F:ATP binding"/>
    <property type="evidence" value="ECO:0007669"/>
    <property type="project" value="UniProtKB-KW"/>
</dbReference>
<organism evidence="18 19">
    <name type="scientific">Marininema mesophilum</name>
    <dbReference type="NCBI Taxonomy" id="1048340"/>
    <lineage>
        <taxon>Bacteria</taxon>
        <taxon>Bacillati</taxon>
        <taxon>Bacillota</taxon>
        <taxon>Bacilli</taxon>
        <taxon>Bacillales</taxon>
        <taxon>Thermoactinomycetaceae</taxon>
        <taxon>Marininema</taxon>
    </lineage>
</organism>
<dbReference type="InterPro" id="IPR027417">
    <property type="entry name" value="P-loop_NTPase"/>
</dbReference>
<dbReference type="GO" id="GO:0006281">
    <property type="term" value="P:DNA repair"/>
    <property type="evidence" value="ECO:0007669"/>
    <property type="project" value="UniProtKB-UniRule"/>
</dbReference>
<evidence type="ECO:0000256" key="14">
    <source>
        <dbReference type="ARBA" id="ARBA00048988"/>
    </source>
</evidence>
<dbReference type="GO" id="GO:0043138">
    <property type="term" value="F:3'-5' DNA helicase activity"/>
    <property type="evidence" value="ECO:0007669"/>
    <property type="project" value="UniProtKB-EC"/>
</dbReference>
<dbReference type="InterPro" id="IPR004609">
    <property type="entry name" value="ATP-dep_DNA_helicase_RecG"/>
</dbReference>
<dbReference type="InterPro" id="IPR001650">
    <property type="entry name" value="Helicase_C-like"/>
</dbReference>
<dbReference type="GO" id="GO:0006310">
    <property type="term" value="P:DNA recombination"/>
    <property type="evidence" value="ECO:0007669"/>
    <property type="project" value="UniProtKB-UniRule"/>
</dbReference>
<dbReference type="Pfam" id="PF00270">
    <property type="entry name" value="DEAD"/>
    <property type="match status" value="1"/>
</dbReference>
<dbReference type="SUPFAM" id="SSF50249">
    <property type="entry name" value="Nucleic acid-binding proteins"/>
    <property type="match status" value="1"/>
</dbReference>
<accession>A0A1H2Q4A7</accession>
<keyword evidence="10 15" id="KW-0234">DNA repair</keyword>
<dbReference type="GO" id="GO:0016887">
    <property type="term" value="F:ATP hydrolysis activity"/>
    <property type="evidence" value="ECO:0007669"/>
    <property type="project" value="RHEA"/>
</dbReference>
<evidence type="ECO:0000256" key="5">
    <source>
        <dbReference type="ARBA" id="ARBA00022801"/>
    </source>
</evidence>
<dbReference type="Gene3D" id="2.40.50.140">
    <property type="entry name" value="Nucleic acid-binding proteins"/>
    <property type="match status" value="1"/>
</dbReference>
<dbReference type="Pfam" id="PF19833">
    <property type="entry name" value="RecG_dom3_C"/>
    <property type="match status" value="1"/>
</dbReference>
<name>A0A1H2Q4A7_9BACL</name>
<keyword evidence="3 15" id="KW-0547">Nucleotide-binding</keyword>
<dbReference type="Gene3D" id="3.40.50.300">
    <property type="entry name" value="P-loop containing nucleotide triphosphate hydrolases"/>
    <property type="match status" value="2"/>
</dbReference>
<evidence type="ECO:0000256" key="1">
    <source>
        <dbReference type="ARBA" id="ARBA00007504"/>
    </source>
</evidence>
<comment type="catalytic activity">
    <reaction evidence="12 15">
        <text>Couples ATP hydrolysis with the unwinding of duplex DNA by translocating in the 3'-5' direction.</text>
        <dbReference type="EC" id="5.6.2.4"/>
    </reaction>
</comment>
<dbReference type="CDD" id="cd17992">
    <property type="entry name" value="DEXHc_RecG"/>
    <property type="match status" value="1"/>
</dbReference>
<keyword evidence="19" id="KW-1185">Reference proteome</keyword>
<evidence type="ECO:0000256" key="8">
    <source>
        <dbReference type="ARBA" id="ARBA00023125"/>
    </source>
</evidence>
<dbReference type="EMBL" id="FNNQ01000001">
    <property type="protein sequence ID" value="SDW01648.1"/>
    <property type="molecule type" value="Genomic_DNA"/>
</dbReference>
<comment type="function">
    <text evidence="15">Plays a critical role in recombination and DNA repair. Helps process Holliday junction intermediates to mature products by catalyzing branch migration. Has replication fork regression activity, unwinds stalled or blocked replication forks to make a HJ that can be resolved. Has a DNA unwinding activity characteristic of a DNA helicase with 3'-5' polarity.</text>
</comment>
<keyword evidence="9 15" id="KW-0233">DNA recombination</keyword>
<dbReference type="PANTHER" id="PTHR47964:SF1">
    <property type="entry name" value="ATP-DEPENDENT DNA HELICASE HOMOLOG RECG, CHLOROPLASTIC"/>
    <property type="match status" value="1"/>
</dbReference>
<dbReference type="SUPFAM" id="SSF52540">
    <property type="entry name" value="P-loop containing nucleoside triphosphate hydrolases"/>
    <property type="match status" value="2"/>
</dbReference>
<dbReference type="EC" id="5.6.2.4" evidence="13 15"/>
<evidence type="ECO:0000259" key="17">
    <source>
        <dbReference type="PROSITE" id="PS51194"/>
    </source>
</evidence>
<reference evidence="18 19" key="1">
    <citation type="submission" date="2016-10" db="EMBL/GenBank/DDBJ databases">
        <authorList>
            <person name="de Groot N.N."/>
        </authorList>
    </citation>
    <scope>NUCLEOTIDE SEQUENCE [LARGE SCALE GENOMIC DNA]</scope>
    <source>
        <strain evidence="18 19">DSM 45610</strain>
    </source>
</reference>
<dbReference type="InterPro" id="IPR047112">
    <property type="entry name" value="RecG/Mfd"/>
</dbReference>
<evidence type="ECO:0000256" key="2">
    <source>
        <dbReference type="ARBA" id="ARBA00017846"/>
    </source>
</evidence>
<dbReference type="AlphaFoldDB" id="A0A1H2Q4A7"/>
<dbReference type="Pfam" id="PF17191">
    <property type="entry name" value="RecG_wedge"/>
    <property type="match status" value="1"/>
</dbReference>
<gene>
    <name evidence="18" type="ORF">SAMN05444487_10189</name>
</gene>
<dbReference type="NCBIfam" id="TIGR00643">
    <property type="entry name" value="recG"/>
    <property type="match status" value="1"/>
</dbReference>
<dbReference type="STRING" id="1048340.SAMN05444487_10189"/>
<evidence type="ECO:0000256" key="7">
    <source>
        <dbReference type="ARBA" id="ARBA00022840"/>
    </source>
</evidence>
<evidence type="ECO:0000256" key="6">
    <source>
        <dbReference type="ARBA" id="ARBA00022806"/>
    </source>
</evidence>
<dbReference type="InterPro" id="IPR033454">
    <property type="entry name" value="RecG_wedge"/>
</dbReference>
<evidence type="ECO:0000256" key="9">
    <source>
        <dbReference type="ARBA" id="ARBA00023172"/>
    </source>
</evidence>
<dbReference type="PROSITE" id="PS51194">
    <property type="entry name" value="HELICASE_CTER"/>
    <property type="match status" value="1"/>
</dbReference>
<dbReference type="Proteomes" id="UP000198534">
    <property type="component" value="Unassembled WGS sequence"/>
</dbReference>
<dbReference type="NCBIfam" id="NF008168">
    <property type="entry name" value="PRK10917.2-2"/>
    <property type="match status" value="1"/>
</dbReference>
<evidence type="ECO:0000256" key="4">
    <source>
        <dbReference type="ARBA" id="ARBA00022763"/>
    </source>
</evidence>
<dbReference type="SMART" id="SM00490">
    <property type="entry name" value="HELICc"/>
    <property type="match status" value="1"/>
</dbReference>
<evidence type="ECO:0000256" key="10">
    <source>
        <dbReference type="ARBA" id="ARBA00023204"/>
    </source>
</evidence>
<keyword evidence="6 15" id="KW-0347">Helicase</keyword>
<feature type="domain" description="Helicase ATP-binding" evidence="16">
    <location>
        <begin position="276"/>
        <end position="437"/>
    </location>
</feature>
<dbReference type="NCBIfam" id="NF008165">
    <property type="entry name" value="PRK10917.1-3"/>
    <property type="match status" value="1"/>
</dbReference>
<sequence>MSEMGLDQRKVTEVEGVGAKRAEELARLGIHRVKDLFAHFPYRYDDYRLLSPADAIHEEKATFRGLLYGEASNRWYGKNKSRLTARLEVEGVHIQVVWFNQAFLRKKLIPGKPIIVSGKWDAHRLQLTADRTFTSQADQEQQAGRLEPVYSVTDSISVTWLRKAIRRAFVQFSEEINEVLPQELLDEYRLMSRAKAMYLLHFPKGKEEGRLARRRMVYEELFLYEMRLLWHRRRQKQEEKGMSRTFDRVKLQSFIEQLPFPLTAAQNRVVQEILTDLVSKERMNRLLQGDVGSGKTVVAAICLYANYLAGFQGAMMVPTEILAEQHLRSLEPLLAPMGVRVISLTGRMIAKEKREALGQVQMGLADIVVGTHALIQEPVVFRSLGFVITDEQHRFGVNQRSLLREKGDAPDVLYMTATPIPRTLAISAYGDMDVSTIDELPAGRLPVETYWVKSGVWSRVVEFIRKQCDSGRQAYVICPLIEESEKMDLANAYSVFESITQELAPIRVGLLHGKMPPGEKEDVMKGFEANEVEVLISTTVVEVGVNVPNATVMVVYDADRFGLAQLHQLRGRVGRGGGSATCILLADPRSEMGVERMRVMTETTDGFEIARRDLELRGPGDYFGVKQSGVPDFKVADLITDFRVLEIARADAARLLAQESFYEESAYAWLRGYLHDFEKNQANLD</sequence>
<dbReference type="CDD" id="cd04488">
    <property type="entry name" value="RecG_wedge_OBF"/>
    <property type="match status" value="1"/>
</dbReference>
<evidence type="ECO:0000256" key="15">
    <source>
        <dbReference type="RuleBase" id="RU363016"/>
    </source>
</evidence>
<comment type="similarity">
    <text evidence="1 15">Belongs to the helicase family. RecG subfamily.</text>
</comment>
<protein>
    <recommendedName>
        <fullName evidence="2 15">ATP-dependent DNA helicase RecG</fullName>
        <ecNumber evidence="13 15">5.6.2.4</ecNumber>
    </recommendedName>
</protein>
<evidence type="ECO:0000313" key="19">
    <source>
        <dbReference type="Proteomes" id="UP000198534"/>
    </source>
</evidence>
<proteinExistence type="inferred from homology"/>
<feature type="domain" description="Helicase C-terminal" evidence="17">
    <location>
        <begin position="459"/>
        <end position="615"/>
    </location>
</feature>
<evidence type="ECO:0000256" key="12">
    <source>
        <dbReference type="ARBA" id="ARBA00034617"/>
    </source>
</evidence>
<dbReference type="InterPro" id="IPR012340">
    <property type="entry name" value="NA-bd_OB-fold"/>
</dbReference>
<keyword evidence="11" id="KW-0413">Isomerase</keyword>
<evidence type="ECO:0000313" key="18">
    <source>
        <dbReference type="EMBL" id="SDW01648.1"/>
    </source>
</evidence>
<keyword evidence="7 15" id="KW-0067">ATP-binding</keyword>
<dbReference type="GO" id="GO:0003677">
    <property type="term" value="F:DNA binding"/>
    <property type="evidence" value="ECO:0007669"/>
    <property type="project" value="UniProtKB-KW"/>
</dbReference>
<evidence type="ECO:0000256" key="3">
    <source>
        <dbReference type="ARBA" id="ARBA00022741"/>
    </source>
</evidence>
<keyword evidence="5 15" id="KW-0378">Hydrolase</keyword>
<dbReference type="PANTHER" id="PTHR47964">
    <property type="entry name" value="ATP-DEPENDENT DNA HELICASE HOMOLOG RECG, CHLOROPLASTIC"/>
    <property type="match status" value="1"/>
</dbReference>
<dbReference type="PROSITE" id="PS51192">
    <property type="entry name" value="HELICASE_ATP_BIND_1"/>
    <property type="match status" value="1"/>
</dbReference>
<evidence type="ECO:0000259" key="16">
    <source>
        <dbReference type="PROSITE" id="PS51192"/>
    </source>
</evidence>
<dbReference type="InterPro" id="IPR011545">
    <property type="entry name" value="DEAD/DEAH_box_helicase_dom"/>
</dbReference>
<keyword evidence="8" id="KW-0238">DNA-binding</keyword>
<dbReference type="Pfam" id="PF00271">
    <property type="entry name" value="Helicase_C"/>
    <property type="match status" value="1"/>
</dbReference>
<comment type="catalytic activity">
    <reaction evidence="14 15">
        <text>ATP + H2O = ADP + phosphate + H(+)</text>
        <dbReference type="Rhea" id="RHEA:13065"/>
        <dbReference type="ChEBI" id="CHEBI:15377"/>
        <dbReference type="ChEBI" id="CHEBI:15378"/>
        <dbReference type="ChEBI" id="CHEBI:30616"/>
        <dbReference type="ChEBI" id="CHEBI:43474"/>
        <dbReference type="ChEBI" id="CHEBI:456216"/>
        <dbReference type="EC" id="5.6.2.4"/>
    </reaction>
</comment>
<evidence type="ECO:0000256" key="11">
    <source>
        <dbReference type="ARBA" id="ARBA00023235"/>
    </source>
</evidence>
<dbReference type="InterPro" id="IPR045562">
    <property type="entry name" value="RecG_dom3_C"/>
</dbReference>
<evidence type="ECO:0000256" key="13">
    <source>
        <dbReference type="ARBA" id="ARBA00034808"/>
    </source>
</evidence>
<dbReference type="InterPro" id="IPR014001">
    <property type="entry name" value="Helicase_ATP-bd"/>
</dbReference>
<dbReference type="SMART" id="SM00487">
    <property type="entry name" value="DEXDc"/>
    <property type="match status" value="1"/>
</dbReference>
<keyword evidence="4 15" id="KW-0227">DNA damage</keyword>